<name>J9DYM5_WUCBA</name>
<dbReference type="AlphaFoldDB" id="J9DYM5"/>
<comment type="caution">
    <text evidence="1">The sequence shown here is derived from an EMBL/GenBank/DDBJ whole genome shotgun (WGS) entry which is preliminary data.</text>
</comment>
<reference evidence="2" key="1">
    <citation type="submission" date="2012-08" db="EMBL/GenBank/DDBJ databases">
        <title>The Genome Sequence of Wuchereria bancrofti.</title>
        <authorList>
            <person name="Nutman T.B."/>
            <person name="Fink D.L."/>
            <person name="Russ C."/>
            <person name="Young S."/>
            <person name="Zeng Q."/>
            <person name="Koehrsen M."/>
            <person name="Alvarado L."/>
            <person name="Berlin A."/>
            <person name="Chapman S.B."/>
            <person name="Chen Z."/>
            <person name="Freedman E."/>
            <person name="Gellesch M."/>
            <person name="Goldberg J."/>
            <person name="Griggs A."/>
            <person name="Gujja S."/>
            <person name="Heilman E.R."/>
            <person name="Heiman D."/>
            <person name="Hepburn T."/>
            <person name="Howarth C."/>
            <person name="Jen D."/>
            <person name="Larson L."/>
            <person name="Lewis B."/>
            <person name="Mehta T."/>
            <person name="Park D."/>
            <person name="Pearson M."/>
            <person name="Roberts A."/>
            <person name="Saif S."/>
            <person name="Shea T."/>
            <person name="Shenoy N."/>
            <person name="Sisk P."/>
            <person name="Stolte C."/>
            <person name="Sykes S."/>
            <person name="Walk T."/>
            <person name="White J."/>
            <person name="Yandava C."/>
            <person name="Haas B."/>
            <person name="Henn M.R."/>
            <person name="Nusbaum C."/>
            <person name="Birren B."/>
        </authorList>
    </citation>
    <scope>NUCLEOTIDE SEQUENCE [LARGE SCALE GENOMIC DNA]</scope>
    <source>
        <strain evidence="2">NA</strain>
    </source>
</reference>
<feature type="non-terminal residue" evidence="1">
    <location>
        <position position="1"/>
    </location>
</feature>
<protein>
    <submittedName>
        <fullName evidence="1">Uncharacterized protein</fullName>
    </submittedName>
</protein>
<proteinExistence type="predicted"/>
<sequence>AVIERPVTLDSNGEIKREVEEWKKRMARPTNLEQMPPDVQEIVEKHVIVYLLAV</sequence>
<evidence type="ECO:0000313" key="1">
    <source>
        <dbReference type="EMBL" id="EJW74941.1"/>
    </source>
</evidence>
<organism evidence="1 2">
    <name type="scientific">Wuchereria bancrofti</name>
    <dbReference type="NCBI Taxonomy" id="6293"/>
    <lineage>
        <taxon>Eukaryota</taxon>
        <taxon>Metazoa</taxon>
        <taxon>Ecdysozoa</taxon>
        <taxon>Nematoda</taxon>
        <taxon>Chromadorea</taxon>
        <taxon>Rhabditida</taxon>
        <taxon>Spirurina</taxon>
        <taxon>Spiruromorpha</taxon>
        <taxon>Filarioidea</taxon>
        <taxon>Onchocercidae</taxon>
        <taxon>Wuchereria</taxon>
    </lineage>
</organism>
<dbReference type="EMBL" id="ADBV01011361">
    <property type="protein sequence ID" value="EJW74941.1"/>
    <property type="molecule type" value="Genomic_DNA"/>
</dbReference>
<gene>
    <name evidence="1" type="ORF">WUBG_14149</name>
</gene>
<evidence type="ECO:0000313" key="2">
    <source>
        <dbReference type="Proteomes" id="UP000004810"/>
    </source>
</evidence>
<dbReference type="Proteomes" id="UP000004810">
    <property type="component" value="Unassembled WGS sequence"/>
</dbReference>
<accession>J9DYM5</accession>